<proteinExistence type="predicted"/>
<dbReference type="GeneID" id="96291394"/>
<dbReference type="Pfam" id="PF00440">
    <property type="entry name" value="TetR_N"/>
    <property type="match status" value="1"/>
</dbReference>
<feature type="domain" description="HTH tetR-type" evidence="6">
    <location>
        <begin position="16"/>
        <end position="76"/>
    </location>
</feature>
<evidence type="ECO:0000313" key="8">
    <source>
        <dbReference type="Proteomes" id="UP000600946"/>
    </source>
</evidence>
<dbReference type="InterPro" id="IPR001647">
    <property type="entry name" value="HTH_TetR"/>
</dbReference>
<keyword evidence="3" id="KW-0804">Transcription</keyword>
<gene>
    <name evidence="7" type="ORF">GCM10010326_34350</name>
</gene>
<dbReference type="SUPFAM" id="SSF48498">
    <property type="entry name" value="Tetracyclin repressor-like, C-terminal domain"/>
    <property type="match status" value="1"/>
</dbReference>
<reference evidence="8" key="1">
    <citation type="journal article" date="2019" name="Int. J. Syst. Evol. Microbiol.">
        <title>The Global Catalogue of Microorganisms (GCM) 10K type strain sequencing project: providing services to taxonomists for standard genome sequencing and annotation.</title>
        <authorList>
            <consortium name="The Broad Institute Genomics Platform"/>
            <consortium name="The Broad Institute Genome Sequencing Center for Infectious Disease"/>
            <person name="Wu L."/>
            <person name="Ma J."/>
        </authorList>
    </citation>
    <scope>NUCLEOTIDE SEQUENCE [LARGE SCALE GENOMIC DNA]</scope>
    <source>
        <strain evidence="8">JCM 4594</strain>
    </source>
</reference>
<dbReference type="InterPro" id="IPR009057">
    <property type="entry name" value="Homeodomain-like_sf"/>
</dbReference>
<dbReference type="PROSITE" id="PS50977">
    <property type="entry name" value="HTH_TETR_2"/>
    <property type="match status" value="1"/>
</dbReference>
<evidence type="ECO:0000313" key="7">
    <source>
        <dbReference type="EMBL" id="GGY37488.1"/>
    </source>
</evidence>
<dbReference type="InterPro" id="IPR036271">
    <property type="entry name" value="Tet_transcr_reg_TetR-rel_C_sf"/>
</dbReference>
<keyword evidence="8" id="KW-1185">Reference proteome</keyword>
<dbReference type="InterPro" id="IPR050109">
    <property type="entry name" value="HTH-type_TetR-like_transc_reg"/>
</dbReference>
<feature type="DNA-binding region" description="H-T-H motif" evidence="4">
    <location>
        <begin position="39"/>
        <end position="58"/>
    </location>
</feature>
<comment type="caution">
    <text evidence="7">The sequence shown here is derived from an EMBL/GenBank/DDBJ whole genome shotgun (WGS) entry which is preliminary data.</text>
</comment>
<keyword evidence="1" id="KW-0805">Transcription regulation</keyword>
<dbReference type="InterPro" id="IPR025996">
    <property type="entry name" value="MT1864/Rv1816-like_C"/>
</dbReference>
<evidence type="ECO:0000256" key="5">
    <source>
        <dbReference type="SAM" id="MobiDB-lite"/>
    </source>
</evidence>
<evidence type="ECO:0000259" key="6">
    <source>
        <dbReference type="PROSITE" id="PS50977"/>
    </source>
</evidence>
<evidence type="ECO:0000256" key="1">
    <source>
        <dbReference type="ARBA" id="ARBA00023015"/>
    </source>
</evidence>
<name>A0ABQ3A6H5_9ACTN</name>
<dbReference type="EMBL" id="BMUU01000005">
    <property type="protein sequence ID" value="GGY37488.1"/>
    <property type="molecule type" value="Genomic_DNA"/>
</dbReference>
<dbReference type="Pfam" id="PF13305">
    <property type="entry name" value="TetR_C_33"/>
    <property type="match status" value="1"/>
</dbReference>
<evidence type="ECO:0000256" key="2">
    <source>
        <dbReference type="ARBA" id="ARBA00023125"/>
    </source>
</evidence>
<dbReference type="Proteomes" id="UP000600946">
    <property type="component" value="Unassembled WGS sequence"/>
</dbReference>
<sequence length="260" mass="27475">MAEADGAGTPRERYRAQVRAEIKQHAWEQIGTAGASGLSLNAIAKQMGLSGPALYRYFSGRDELITELVRDAYRSLADTLHAVAAESGSASPGAEPSASGKAAGAESSVSGKVAGVEPSATGKAAPGTSRTADLAELAHALRGWALEDPNRYFLVYGTPVPGYHAPDDTTLIADEIMRMLLDACMALPPRREPAPFAAHIVEHRQWAEGHPAPPAALHKALTFWTRLHGVLSLEAAGHFSGMGFDPARLFDAELDDLLDG</sequence>
<organism evidence="7 8">
    <name type="scientific">Streptomyces xanthochromogenes</name>
    <dbReference type="NCBI Taxonomy" id="67384"/>
    <lineage>
        <taxon>Bacteria</taxon>
        <taxon>Bacillati</taxon>
        <taxon>Actinomycetota</taxon>
        <taxon>Actinomycetes</taxon>
        <taxon>Kitasatosporales</taxon>
        <taxon>Streptomycetaceae</taxon>
        <taxon>Streptomyces</taxon>
    </lineage>
</organism>
<protein>
    <submittedName>
        <fullName evidence="7">TetR family transcriptional regulator</fullName>
    </submittedName>
</protein>
<feature type="compositionally biased region" description="Low complexity" evidence="5">
    <location>
        <begin position="87"/>
        <end position="117"/>
    </location>
</feature>
<evidence type="ECO:0000256" key="4">
    <source>
        <dbReference type="PROSITE-ProRule" id="PRU00335"/>
    </source>
</evidence>
<dbReference type="PANTHER" id="PTHR30055:SF243">
    <property type="entry name" value="HTH-TYPE TRANSCRIPTIONAL REGULATOR RV1816"/>
    <property type="match status" value="1"/>
</dbReference>
<accession>A0ABQ3A6H5</accession>
<keyword evidence="2 4" id="KW-0238">DNA-binding</keyword>
<dbReference type="SUPFAM" id="SSF46689">
    <property type="entry name" value="Homeodomain-like"/>
    <property type="match status" value="1"/>
</dbReference>
<dbReference type="PANTHER" id="PTHR30055">
    <property type="entry name" value="HTH-TYPE TRANSCRIPTIONAL REGULATOR RUTR"/>
    <property type="match status" value="1"/>
</dbReference>
<dbReference type="RefSeq" id="WP_190027483.1">
    <property type="nucleotide sequence ID" value="NZ_BMUU01000005.1"/>
</dbReference>
<evidence type="ECO:0000256" key="3">
    <source>
        <dbReference type="ARBA" id="ARBA00023163"/>
    </source>
</evidence>
<dbReference type="Gene3D" id="1.10.357.10">
    <property type="entry name" value="Tetracycline Repressor, domain 2"/>
    <property type="match status" value="2"/>
</dbReference>
<feature type="region of interest" description="Disordered" evidence="5">
    <location>
        <begin position="87"/>
        <end position="129"/>
    </location>
</feature>